<organism evidence="1 2">
    <name type="scientific">Aphis craccivora</name>
    <name type="common">Cowpea aphid</name>
    <dbReference type="NCBI Taxonomy" id="307492"/>
    <lineage>
        <taxon>Eukaryota</taxon>
        <taxon>Metazoa</taxon>
        <taxon>Ecdysozoa</taxon>
        <taxon>Arthropoda</taxon>
        <taxon>Hexapoda</taxon>
        <taxon>Insecta</taxon>
        <taxon>Pterygota</taxon>
        <taxon>Neoptera</taxon>
        <taxon>Paraneoptera</taxon>
        <taxon>Hemiptera</taxon>
        <taxon>Sternorrhyncha</taxon>
        <taxon>Aphidomorpha</taxon>
        <taxon>Aphidoidea</taxon>
        <taxon>Aphididae</taxon>
        <taxon>Aphidini</taxon>
        <taxon>Aphis</taxon>
        <taxon>Aphis</taxon>
    </lineage>
</organism>
<protein>
    <submittedName>
        <fullName evidence="1">Uncharacterized protein</fullName>
    </submittedName>
</protein>
<keyword evidence="2" id="KW-1185">Reference proteome</keyword>
<gene>
    <name evidence="1" type="ORF">FWK35_00023990</name>
</gene>
<proteinExistence type="predicted"/>
<dbReference type="Proteomes" id="UP000478052">
    <property type="component" value="Unassembled WGS sequence"/>
</dbReference>
<evidence type="ECO:0000313" key="2">
    <source>
        <dbReference type="Proteomes" id="UP000478052"/>
    </source>
</evidence>
<evidence type="ECO:0000313" key="1">
    <source>
        <dbReference type="EMBL" id="KAF0755177.1"/>
    </source>
</evidence>
<dbReference type="AlphaFoldDB" id="A0A6G0YGC1"/>
<name>A0A6G0YGC1_APHCR</name>
<comment type="caution">
    <text evidence="1">The sequence shown here is derived from an EMBL/GenBank/DDBJ whole genome shotgun (WGS) entry which is preliminary data.</text>
</comment>
<accession>A0A6G0YGC1</accession>
<sequence>MILVVHGARVLAMVIGCIDLFDNSVETVFVVSGVHDHAGGSVGFHETVRSFDVTVTVTLFVLAFDVMRVKIFHIMHARNDRRHNCYTRWVSMQWPNARTKHYACLRINLISLDYFTIYTDDYWNIFLDMDQVTSTH</sequence>
<dbReference type="OrthoDB" id="6819643at2759"/>
<dbReference type="EMBL" id="VUJU01004215">
    <property type="protein sequence ID" value="KAF0755177.1"/>
    <property type="molecule type" value="Genomic_DNA"/>
</dbReference>
<reference evidence="1 2" key="1">
    <citation type="submission" date="2019-08" db="EMBL/GenBank/DDBJ databases">
        <title>Whole genome of Aphis craccivora.</title>
        <authorList>
            <person name="Voronova N.V."/>
            <person name="Shulinski R.S."/>
            <person name="Bandarenka Y.V."/>
            <person name="Zhorov D.G."/>
            <person name="Warner D."/>
        </authorList>
    </citation>
    <scope>NUCLEOTIDE SEQUENCE [LARGE SCALE GENOMIC DNA]</scope>
    <source>
        <strain evidence="1">180601</strain>
        <tissue evidence="1">Whole Body</tissue>
    </source>
</reference>